<evidence type="ECO:0000256" key="1">
    <source>
        <dbReference type="SAM" id="MobiDB-lite"/>
    </source>
</evidence>
<keyword evidence="3" id="KW-1185">Reference proteome</keyword>
<protein>
    <submittedName>
        <fullName evidence="2">Uncharacterized protein</fullName>
    </submittedName>
</protein>
<sequence>MVYYATRYGLPNGSIQITQCYAESEEHLKEVMAARGMGEVHHPTGYAIAKPTMPSAWLEKRDYAKAIHALTWAAMIAVKSGVDAWTLLHDRGLMHELAHLNEYNTEVTAHRPMDAWLNAFGHPSGLGAEPIDLRARRLKLVDDLKAFEATVPGLAPTPPKITTADYSELEKRVMAYAYDYLLEDSAIEFKTAPKKGEKIEVFYDYAAEDVTPPPPRMREGSRDFDKQRLEQSKAAKMQRTQALVAKLKASTDKVKEAAEKANAILAPPSEARESAFSSLLREYADKVMSAPMRKDAVIPNVFLTGRSFRASKVEPEVQNFDPKEQKFKYEYIFEVPSKTLDQKILENLTHKQDLAFKLGSPL</sequence>
<reference evidence="2" key="1">
    <citation type="submission" date="2018-07" db="EMBL/GenBank/DDBJ databases">
        <authorList>
            <person name="Wilson K.M."/>
            <person name="Ely B."/>
        </authorList>
    </citation>
    <scope>NUCLEOTIDE SEQUENCE</scope>
</reference>
<evidence type="ECO:0000313" key="2">
    <source>
        <dbReference type="EMBL" id="AXQ69865.1"/>
    </source>
</evidence>
<proteinExistence type="predicted"/>
<gene>
    <name evidence="2" type="ORF">CcrSC_gp283</name>
</gene>
<accession>A0A385EFQ1</accession>
<dbReference type="Proteomes" id="UP000259683">
    <property type="component" value="Segment"/>
</dbReference>
<feature type="compositionally biased region" description="Basic and acidic residues" evidence="1">
    <location>
        <begin position="216"/>
        <end position="233"/>
    </location>
</feature>
<feature type="region of interest" description="Disordered" evidence="1">
    <location>
        <begin position="210"/>
        <end position="236"/>
    </location>
</feature>
<dbReference type="EMBL" id="MH588547">
    <property type="protein sequence ID" value="AXQ69865.1"/>
    <property type="molecule type" value="Genomic_DNA"/>
</dbReference>
<organism evidence="2 3">
    <name type="scientific">Caulobacter phage CcrSC</name>
    <dbReference type="NCBI Taxonomy" id="2283272"/>
    <lineage>
        <taxon>Viruses</taxon>
        <taxon>Duplodnaviria</taxon>
        <taxon>Heunggongvirae</taxon>
        <taxon>Uroviricota</taxon>
        <taxon>Caudoviricetes</taxon>
        <taxon>Jeanschmidtviridae</taxon>
        <taxon>Bertelyvirus</taxon>
        <taxon>Bertelyvirus SC</taxon>
    </lineage>
</organism>
<reference evidence="2" key="2">
    <citation type="submission" date="2021-07" db="EMBL/GenBank/DDBJ databases">
        <title>Giant CbK-like Caulobacter bacteriophages have genetically divergent genomes.</title>
        <authorList>
            <person name="Wilson K."/>
            <person name="Ely B."/>
        </authorList>
    </citation>
    <scope>NUCLEOTIDE SEQUENCE</scope>
</reference>
<name>A0A385EFQ1_9CAUD</name>
<evidence type="ECO:0000313" key="3">
    <source>
        <dbReference type="Proteomes" id="UP000259683"/>
    </source>
</evidence>